<dbReference type="CDD" id="cd16377">
    <property type="entry name" value="23S_rRNA_IVP_like"/>
    <property type="match status" value="1"/>
</dbReference>
<dbReference type="InterPro" id="IPR036583">
    <property type="entry name" value="23S_rRNA_IVS_sf"/>
</dbReference>
<name>A0A7K0FPD0_9SPHI</name>
<dbReference type="Proteomes" id="UP000462931">
    <property type="component" value="Unassembled WGS sequence"/>
</dbReference>
<organism evidence="1 2">
    <name type="scientific">Pedobacter puniceum</name>
    <dbReference type="NCBI Taxonomy" id="2666136"/>
    <lineage>
        <taxon>Bacteria</taxon>
        <taxon>Pseudomonadati</taxon>
        <taxon>Bacteroidota</taxon>
        <taxon>Sphingobacteriia</taxon>
        <taxon>Sphingobacteriales</taxon>
        <taxon>Sphingobacteriaceae</taxon>
        <taxon>Pedobacter</taxon>
    </lineage>
</organism>
<protein>
    <submittedName>
        <fullName evidence="1">Four helix bundle protein</fullName>
    </submittedName>
</protein>
<dbReference type="PANTHER" id="PTHR38471:SF2">
    <property type="entry name" value="FOUR HELIX BUNDLE PROTEIN"/>
    <property type="match status" value="1"/>
</dbReference>
<comment type="caution">
    <text evidence="1">The sequence shown here is derived from an EMBL/GenBank/DDBJ whole genome shotgun (WGS) entry which is preliminary data.</text>
</comment>
<evidence type="ECO:0000313" key="2">
    <source>
        <dbReference type="Proteomes" id="UP000462931"/>
    </source>
</evidence>
<dbReference type="SUPFAM" id="SSF158446">
    <property type="entry name" value="IVS-encoded protein-like"/>
    <property type="match status" value="1"/>
</dbReference>
<accession>A0A7K0FPD0</accession>
<dbReference type="RefSeq" id="WP_154287924.1">
    <property type="nucleotide sequence ID" value="NZ_WKJI01000003.1"/>
</dbReference>
<dbReference type="Pfam" id="PF05635">
    <property type="entry name" value="23S_rRNA_IVP"/>
    <property type="match status" value="1"/>
</dbReference>
<sequence length="117" mass="13414">MHNFRELKVWKISIQFSKLIFTTIKAFPTEHKFGIANQMFRSAVSIPSNIAEGCGRKSDNELKQFISISIGSAFELETQIVIAKEVDLINEEQYEILETQIKEIQRMLTGFLKSLST</sequence>
<dbReference type="InterPro" id="IPR012657">
    <property type="entry name" value="23S_rRNA-intervening_sequence"/>
</dbReference>
<evidence type="ECO:0000313" key="1">
    <source>
        <dbReference type="EMBL" id="MRX47806.1"/>
    </source>
</evidence>
<proteinExistence type="predicted"/>
<dbReference type="Gene3D" id="1.20.1440.60">
    <property type="entry name" value="23S rRNA-intervening sequence"/>
    <property type="match status" value="1"/>
</dbReference>
<dbReference type="PANTHER" id="PTHR38471">
    <property type="entry name" value="FOUR HELIX BUNDLE PROTEIN"/>
    <property type="match status" value="1"/>
</dbReference>
<gene>
    <name evidence="1" type="ORF">GJJ64_11425</name>
</gene>
<reference evidence="1 2" key="1">
    <citation type="submission" date="2019-11" db="EMBL/GenBank/DDBJ databases">
        <authorList>
            <person name="Cheng Q."/>
            <person name="Yang Z."/>
        </authorList>
    </citation>
    <scope>NUCLEOTIDE SEQUENCE [LARGE SCALE GENOMIC DNA]</scope>
    <source>
        <strain evidence="1 2">HX-22-1</strain>
    </source>
</reference>
<dbReference type="NCBIfam" id="TIGR02436">
    <property type="entry name" value="four helix bundle protein"/>
    <property type="match status" value="1"/>
</dbReference>
<dbReference type="AlphaFoldDB" id="A0A7K0FPD0"/>
<keyword evidence="2" id="KW-1185">Reference proteome</keyword>
<dbReference type="EMBL" id="WKJI01000003">
    <property type="protein sequence ID" value="MRX47806.1"/>
    <property type="molecule type" value="Genomic_DNA"/>
</dbReference>